<evidence type="ECO:0000256" key="1">
    <source>
        <dbReference type="SAM" id="Phobius"/>
    </source>
</evidence>
<protein>
    <recommendedName>
        <fullName evidence="3">Blue (type 1) copper domain-containing protein</fullName>
    </recommendedName>
</protein>
<evidence type="ECO:0000313" key="2">
    <source>
        <dbReference type="EMBL" id="BBH91307.1"/>
    </source>
</evidence>
<keyword evidence="1" id="KW-1133">Transmembrane helix</keyword>
<keyword evidence="1" id="KW-0472">Membrane</keyword>
<dbReference type="Gene3D" id="2.60.40.420">
    <property type="entry name" value="Cupredoxins - blue copper proteins"/>
    <property type="match status" value="1"/>
</dbReference>
<feature type="transmembrane region" description="Helical" evidence="1">
    <location>
        <begin position="6"/>
        <end position="25"/>
    </location>
</feature>
<dbReference type="InterPro" id="IPR052721">
    <property type="entry name" value="ET_Amicyanin"/>
</dbReference>
<accession>A0A455SSG5</accession>
<dbReference type="PANTHER" id="PTHR36507">
    <property type="entry name" value="BLL1555 PROTEIN"/>
    <property type="match status" value="1"/>
</dbReference>
<proteinExistence type="predicted"/>
<dbReference type="EMBL" id="AP019376">
    <property type="protein sequence ID" value="BBH91307.1"/>
    <property type="molecule type" value="Genomic_DNA"/>
</dbReference>
<keyword evidence="1" id="KW-0812">Transmembrane</keyword>
<organism evidence="2">
    <name type="scientific">Thermosporothrix sp. COM3</name>
    <dbReference type="NCBI Taxonomy" id="2490863"/>
    <lineage>
        <taxon>Bacteria</taxon>
        <taxon>Bacillati</taxon>
        <taxon>Chloroflexota</taxon>
        <taxon>Ktedonobacteria</taxon>
        <taxon>Ktedonobacterales</taxon>
        <taxon>Thermosporotrichaceae</taxon>
        <taxon>Thermosporothrix</taxon>
    </lineage>
</organism>
<sequence length="334" mass="36840">MAILGQAAVGFIVLLVVTGGLLYILYSRTNAVQKTGYGSLIMLAVVSMMIPVFWIMQNQKQAEAQHKLQAYAIEQGLNTYVKVCTDQCYAIDKDNKLIFTRYLGYDIKELNQMADDKLKSIISAGSYNPKAPHQPANFNAVPRRDTFGGQLRAIDVDYLFALIRSDDPAYVKKEGWTGEAAHSGFDQLVDYLQANSPSLYNQAVTLGKNGQFGEAVDKTNEKELTIHIKGPGSVQVCTSASGCFEYANVKVKVGTKITWVNEDKVIHTATAIDPSNLAQPTKLANGFDSGNLTTGQSFSWTVTEEAYNLDKENHRVVYYCSVHPDMQAQLVIVK</sequence>
<dbReference type="AlphaFoldDB" id="A0A455SSG5"/>
<gene>
    <name evidence="2" type="ORF">KTC_60580</name>
</gene>
<dbReference type="PANTHER" id="PTHR36507:SF1">
    <property type="entry name" value="BLL1555 PROTEIN"/>
    <property type="match status" value="1"/>
</dbReference>
<evidence type="ECO:0008006" key="3">
    <source>
        <dbReference type="Google" id="ProtNLM"/>
    </source>
</evidence>
<reference evidence="2" key="1">
    <citation type="submission" date="2018-12" db="EMBL/GenBank/DDBJ databases">
        <title>Novel natural products biosynthetic potential of the class Ktedonobacteria.</title>
        <authorList>
            <person name="Zheng Y."/>
            <person name="Saitou A."/>
            <person name="Wang C.M."/>
            <person name="Toyoda A."/>
            <person name="Minakuchi Y."/>
            <person name="Sekiguchi Y."/>
            <person name="Ueda K."/>
            <person name="Takano H."/>
            <person name="Sakai Y."/>
            <person name="Yokota A."/>
            <person name="Yabe S."/>
        </authorList>
    </citation>
    <scope>NUCLEOTIDE SEQUENCE</scope>
    <source>
        <strain evidence="2">COM3</strain>
    </source>
</reference>
<dbReference type="SUPFAM" id="SSF49503">
    <property type="entry name" value="Cupredoxins"/>
    <property type="match status" value="1"/>
</dbReference>
<feature type="transmembrane region" description="Helical" evidence="1">
    <location>
        <begin position="37"/>
        <end position="56"/>
    </location>
</feature>
<name>A0A455SSG5_9CHLR</name>
<dbReference type="InterPro" id="IPR008972">
    <property type="entry name" value="Cupredoxin"/>
</dbReference>